<accession>A0A9W8ZQ35</accession>
<feature type="compositionally biased region" description="Basic and acidic residues" evidence="1">
    <location>
        <begin position="122"/>
        <end position="142"/>
    </location>
</feature>
<feature type="region of interest" description="Disordered" evidence="1">
    <location>
        <begin position="122"/>
        <end position="166"/>
    </location>
</feature>
<dbReference type="AlphaFoldDB" id="A0A9W8ZQ35"/>
<dbReference type="PANTHER" id="PTHR35204">
    <property type="entry name" value="YALI0A21131P"/>
    <property type="match status" value="1"/>
</dbReference>
<dbReference type="Proteomes" id="UP001140510">
    <property type="component" value="Unassembled WGS sequence"/>
</dbReference>
<gene>
    <name evidence="2" type="ORF">N0V91_000371</name>
</gene>
<evidence type="ECO:0000313" key="3">
    <source>
        <dbReference type="Proteomes" id="UP001140510"/>
    </source>
</evidence>
<evidence type="ECO:0000313" key="2">
    <source>
        <dbReference type="EMBL" id="KAJ4412612.1"/>
    </source>
</evidence>
<protein>
    <submittedName>
        <fullName evidence="2">Uncharacterized protein</fullName>
    </submittedName>
</protein>
<dbReference type="PANTHER" id="PTHR35204:SF1">
    <property type="entry name" value="ENTEROTOXIN"/>
    <property type="match status" value="1"/>
</dbReference>
<dbReference type="EMBL" id="JAPEVA010000002">
    <property type="protein sequence ID" value="KAJ4412612.1"/>
    <property type="molecule type" value="Genomic_DNA"/>
</dbReference>
<evidence type="ECO:0000256" key="1">
    <source>
        <dbReference type="SAM" id="MobiDB-lite"/>
    </source>
</evidence>
<dbReference type="InterPro" id="IPR038921">
    <property type="entry name" value="YOR389W-like"/>
</dbReference>
<name>A0A9W8ZQ35_9PLEO</name>
<organism evidence="2 3">
    <name type="scientific">Didymella pomorum</name>
    <dbReference type="NCBI Taxonomy" id="749634"/>
    <lineage>
        <taxon>Eukaryota</taxon>
        <taxon>Fungi</taxon>
        <taxon>Dikarya</taxon>
        <taxon>Ascomycota</taxon>
        <taxon>Pezizomycotina</taxon>
        <taxon>Dothideomycetes</taxon>
        <taxon>Pleosporomycetidae</taxon>
        <taxon>Pleosporales</taxon>
        <taxon>Pleosporineae</taxon>
        <taxon>Didymellaceae</taxon>
        <taxon>Didymella</taxon>
    </lineage>
</organism>
<keyword evidence="3" id="KW-1185">Reference proteome</keyword>
<reference evidence="2" key="1">
    <citation type="submission" date="2022-10" db="EMBL/GenBank/DDBJ databases">
        <title>Tapping the CABI collections for fungal endophytes: first genome assemblies for Collariella, Neodidymelliopsis, Ascochyta clinopodiicola, Didymella pomorum, Didymosphaeria variabile, Neocosmospora piperis and Neocucurbitaria cava.</title>
        <authorList>
            <person name="Hill R."/>
        </authorList>
    </citation>
    <scope>NUCLEOTIDE SEQUENCE</scope>
    <source>
        <strain evidence="2">IMI 355091</strain>
    </source>
</reference>
<comment type="caution">
    <text evidence="2">The sequence shown here is derived from an EMBL/GenBank/DDBJ whole genome shotgun (WGS) entry which is preliminary data.</text>
</comment>
<proteinExistence type="predicted"/>
<feature type="compositionally biased region" description="Basic and acidic residues" evidence="1">
    <location>
        <begin position="150"/>
        <end position="163"/>
    </location>
</feature>
<feature type="region of interest" description="Disordered" evidence="1">
    <location>
        <begin position="560"/>
        <end position="585"/>
    </location>
</feature>
<dbReference type="OrthoDB" id="10261782at2759"/>
<sequence>MDDLRRLTMTSTTKIIHHRRHTNANLATGLIAALHPTMNTVFHRQIMNTNPANIVNTVLLHHYHLVISTGPILLLHIRNVHTKGQGSLGNLTGTLQRETLMKVYLNIMALMSLRITIITDHDNHEDSPSHPWPRPDKNDRHSPAAPSNRHQYEDHSESIELRSRQAQQPILPLSSESGEAVGYLHTYRPKHDLHLLYIDGLSAGKTTNGTLDTQDLLLLNLTSNPSEPHGPMGGEMARAQGLCELAVTQWQGRIDGFVRLEGGFEVILCDFGEHLKLLDVLAVPPQEGGARGPMGGWEYTKAVASRYHGIGGGRVRLDYDAFVSVYAAGVQGLWDGEVNSDVRMPRLTNVAPADLVRLREEVTRMVLAKDWGKEDGRDWQAVADMAVTRYSAPLAHLFSTPDYREDKDALAAYLKSVLRPFINAKERNATRETERCVAQIVPPLPSIAVPPGSLPPLAHRAVHTVGTRICDTLLTSLSIATSSTPHSSFSAVYAEHAVELVAELIEWLGWTSWKECGNCADEEVCFIPIWPTGTLEDHKNPKCRGAKEIEGRMGYWGMRGGQPRAGPLTGQSPSGGKKGRKRWAL</sequence>